<evidence type="ECO:0000256" key="1">
    <source>
        <dbReference type="SAM" id="MobiDB-lite"/>
    </source>
</evidence>
<dbReference type="EMBL" id="JAINDJ010000007">
    <property type="protein sequence ID" value="KAG9442253.1"/>
    <property type="molecule type" value="Genomic_DNA"/>
</dbReference>
<evidence type="ECO:0000313" key="2">
    <source>
        <dbReference type="EMBL" id="KAG9442253.1"/>
    </source>
</evidence>
<evidence type="ECO:0000313" key="3">
    <source>
        <dbReference type="Proteomes" id="UP000825729"/>
    </source>
</evidence>
<sequence>MQTHLEELAELERGPPHSSLARPAPIPATFTPVHCSSHCRVAANTLDNHHNIQISLFQFIAAWVHSKLITAASFRLEQGESGIQSYIVTASSPLHVDTNQFLVASQQGPGIENSPSTPPFGEKGGGARVFTPPGKRKIQD</sequence>
<keyword evidence="3" id="KW-1185">Reference proteome</keyword>
<reference evidence="2 3" key="1">
    <citation type="submission" date="2021-07" db="EMBL/GenBank/DDBJ databases">
        <title>The Aristolochia fimbriata genome: insights into angiosperm evolution, floral development and chemical biosynthesis.</title>
        <authorList>
            <person name="Jiao Y."/>
        </authorList>
    </citation>
    <scope>NUCLEOTIDE SEQUENCE [LARGE SCALE GENOMIC DNA]</scope>
    <source>
        <strain evidence="2">IBCAS-2021</strain>
        <tissue evidence="2">Leaf</tissue>
    </source>
</reference>
<dbReference type="AlphaFoldDB" id="A0AAV7E0I9"/>
<organism evidence="2 3">
    <name type="scientific">Aristolochia fimbriata</name>
    <name type="common">White veined hardy Dutchman's pipe vine</name>
    <dbReference type="NCBI Taxonomy" id="158543"/>
    <lineage>
        <taxon>Eukaryota</taxon>
        <taxon>Viridiplantae</taxon>
        <taxon>Streptophyta</taxon>
        <taxon>Embryophyta</taxon>
        <taxon>Tracheophyta</taxon>
        <taxon>Spermatophyta</taxon>
        <taxon>Magnoliopsida</taxon>
        <taxon>Magnoliidae</taxon>
        <taxon>Piperales</taxon>
        <taxon>Aristolochiaceae</taxon>
        <taxon>Aristolochia</taxon>
    </lineage>
</organism>
<gene>
    <name evidence="2" type="ORF">H6P81_018107</name>
</gene>
<protein>
    <submittedName>
        <fullName evidence="2">Uncharacterized protein</fullName>
    </submittedName>
</protein>
<comment type="caution">
    <text evidence="2">The sequence shown here is derived from an EMBL/GenBank/DDBJ whole genome shotgun (WGS) entry which is preliminary data.</text>
</comment>
<name>A0AAV7E0I9_ARIFI</name>
<accession>A0AAV7E0I9</accession>
<feature type="region of interest" description="Disordered" evidence="1">
    <location>
        <begin position="106"/>
        <end position="140"/>
    </location>
</feature>
<dbReference type="Proteomes" id="UP000825729">
    <property type="component" value="Unassembled WGS sequence"/>
</dbReference>
<proteinExistence type="predicted"/>